<dbReference type="GO" id="GO:0043024">
    <property type="term" value="F:ribosomal small subunit binding"/>
    <property type="evidence" value="ECO:0007669"/>
    <property type="project" value="TreeGrafter"/>
</dbReference>
<name>A0A381WPS4_9ZZZZ</name>
<dbReference type="GO" id="GO:0022627">
    <property type="term" value="C:cytosolic small ribosomal subunit"/>
    <property type="evidence" value="ECO:0007669"/>
    <property type="project" value="TreeGrafter"/>
</dbReference>
<protein>
    <recommendedName>
        <fullName evidence="3">Ribosomal subunit interface protein</fullName>
    </recommendedName>
</protein>
<dbReference type="EMBL" id="UINC01012491">
    <property type="protein sequence ID" value="SVA54526.1"/>
    <property type="molecule type" value="Genomic_DNA"/>
</dbReference>
<reference evidence="2" key="1">
    <citation type="submission" date="2018-05" db="EMBL/GenBank/DDBJ databases">
        <authorList>
            <person name="Lanie J.A."/>
            <person name="Ng W.-L."/>
            <person name="Kazmierczak K.M."/>
            <person name="Andrzejewski T.M."/>
            <person name="Davidsen T.M."/>
            <person name="Wayne K.J."/>
            <person name="Tettelin H."/>
            <person name="Glass J.I."/>
            <person name="Rusch D."/>
            <person name="Podicherti R."/>
            <person name="Tsui H.-C.T."/>
            <person name="Winkler M.E."/>
        </authorList>
    </citation>
    <scope>NUCLEOTIDE SEQUENCE</scope>
</reference>
<keyword evidence="1" id="KW-0810">Translation regulation</keyword>
<dbReference type="Pfam" id="PF02482">
    <property type="entry name" value="Ribosomal_S30AE"/>
    <property type="match status" value="1"/>
</dbReference>
<dbReference type="AlphaFoldDB" id="A0A381WPS4"/>
<sequence>MKLILDSHNVEVTEAIKAHVSVCVDKLEHMNQRVLEARVNLERDHVGLPENKFKCTMHIYFKGTDMFAEDHESDLYMAIDLVTKKVQQQLRKRHNKIITRHHAGAAKAKRAR</sequence>
<dbReference type="InterPro" id="IPR036567">
    <property type="entry name" value="RHF-like"/>
</dbReference>
<dbReference type="GO" id="GO:0045900">
    <property type="term" value="P:negative regulation of translational elongation"/>
    <property type="evidence" value="ECO:0007669"/>
    <property type="project" value="TreeGrafter"/>
</dbReference>
<feature type="non-terminal residue" evidence="2">
    <location>
        <position position="112"/>
    </location>
</feature>
<gene>
    <name evidence="2" type="ORF">METZ01_LOCUS107380</name>
</gene>
<dbReference type="PANTHER" id="PTHR33231">
    <property type="entry name" value="30S RIBOSOMAL PROTEIN"/>
    <property type="match status" value="1"/>
</dbReference>
<proteinExistence type="predicted"/>
<evidence type="ECO:0008006" key="3">
    <source>
        <dbReference type="Google" id="ProtNLM"/>
    </source>
</evidence>
<evidence type="ECO:0000256" key="1">
    <source>
        <dbReference type="ARBA" id="ARBA00022845"/>
    </source>
</evidence>
<evidence type="ECO:0000313" key="2">
    <source>
        <dbReference type="EMBL" id="SVA54526.1"/>
    </source>
</evidence>
<dbReference type="PANTHER" id="PTHR33231:SF1">
    <property type="entry name" value="30S RIBOSOMAL PROTEIN"/>
    <property type="match status" value="1"/>
</dbReference>
<dbReference type="InterPro" id="IPR050574">
    <property type="entry name" value="HPF/YfiA_ribosome-assoc"/>
</dbReference>
<dbReference type="InterPro" id="IPR003489">
    <property type="entry name" value="RHF/RaiA"/>
</dbReference>
<dbReference type="NCBIfam" id="TIGR00741">
    <property type="entry name" value="yfiA"/>
    <property type="match status" value="1"/>
</dbReference>
<dbReference type="SUPFAM" id="SSF69754">
    <property type="entry name" value="Ribosome binding protein Y (YfiA homologue)"/>
    <property type="match status" value="1"/>
</dbReference>
<dbReference type="CDD" id="cd00552">
    <property type="entry name" value="RaiA"/>
    <property type="match status" value="1"/>
</dbReference>
<organism evidence="2">
    <name type="scientific">marine metagenome</name>
    <dbReference type="NCBI Taxonomy" id="408172"/>
    <lineage>
        <taxon>unclassified sequences</taxon>
        <taxon>metagenomes</taxon>
        <taxon>ecological metagenomes</taxon>
    </lineage>
</organism>
<dbReference type="Gene3D" id="3.30.160.100">
    <property type="entry name" value="Ribosome hibernation promotion factor-like"/>
    <property type="match status" value="1"/>
</dbReference>
<accession>A0A381WPS4</accession>